<sequence>MHCLSEHYARIWEYGGEIIKLNLDSTKNIGVDIKEDGSDVFKRLYVCSKAIKDGWVRGCRRVIELDGCFLKRQCKGELLTAMGRDGKNQVYPIAWAMIDVEKKDNWEWSINLLVEDLCLELGEGLAIIFDLHKALVGAVKEKLPLVEHRQCAIHVYVNFKKTMEELKEMNRSAYEHFMARNLEIILEARTKPLLTMLEELEMYVMEWFYRMSIIRLTCRGDVCPTLLTKLDDRCKDMRLFTNMYCMTYRLWSVVASDTKVFEVRLGFESFQVDLGEKFCTCRLWEISGIPCVHACATMNHTQQ</sequence>
<evidence type="ECO:0000313" key="7">
    <source>
        <dbReference type="Proteomes" id="UP000235145"/>
    </source>
</evidence>
<keyword evidence="3" id="KW-0862">Zinc</keyword>
<dbReference type="InterPro" id="IPR018289">
    <property type="entry name" value="MULE_transposase_dom"/>
</dbReference>
<evidence type="ECO:0000256" key="1">
    <source>
        <dbReference type="ARBA" id="ARBA00022723"/>
    </source>
</evidence>
<evidence type="ECO:0000256" key="2">
    <source>
        <dbReference type="ARBA" id="ARBA00022771"/>
    </source>
</evidence>
<dbReference type="PANTHER" id="PTHR31973:SF187">
    <property type="entry name" value="MUTATOR TRANSPOSASE MUDRA PROTEIN"/>
    <property type="match status" value="1"/>
</dbReference>
<accession>A0A9R1WW11</accession>
<dbReference type="GO" id="GO:0008270">
    <property type="term" value="F:zinc ion binding"/>
    <property type="evidence" value="ECO:0007669"/>
    <property type="project" value="UniProtKB-KW"/>
</dbReference>
<evidence type="ECO:0000259" key="5">
    <source>
        <dbReference type="PROSITE" id="PS50966"/>
    </source>
</evidence>
<evidence type="ECO:0000256" key="4">
    <source>
        <dbReference type="PROSITE-ProRule" id="PRU00325"/>
    </source>
</evidence>
<dbReference type="AlphaFoldDB" id="A0A9R1WW11"/>
<dbReference type="Pfam" id="PF10551">
    <property type="entry name" value="MULE"/>
    <property type="match status" value="1"/>
</dbReference>
<dbReference type="EMBL" id="NBSK02000008">
    <property type="protein sequence ID" value="KAJ0189711.1"/>
    <property type="molecule type" value="Genomic_DNA"/>
</dbReference>
<name>A0A9R1WW11_LACSA</name>
<evidence type="ECO:0000256" key="3">
    <source>
        <dbReference type="ARBA" id="ARBA00022833"/>
    </source>
</evidence>
<protein>
    <recommendedName>
        <fullName evidence="5">SWIM-type domain-containing protein</fullName>
    </recommendedName>
</protein>
<organism evidence="6 7">
    <name type="scientific">Lactuca sativa</name>
    <name type="common">Garden lettuce</name>
    <dbReference type="NCBI Taxonomy" id="4236"/>
    <lineage>
        <taxon>Eukaryota</taxon>
        <taxon>Viridiplantae</taxon>
        <taxon>Streptophyta</taxon>
        <taxon>Embryophyta</taxon>
        <taxon>Tracheophyta</taxon>
        <taxon>Spermatophyta</taxon>
        <taxon>Magnoliopsida</taxon>
        <taxon>eudicotyledons</taxon>
        <taxon>Gunneridae</taxon>
        <taxon>Pentapetalae</taxon>
        <taxon>asterids</taxon>
        <taxon>campanulids</taxon>
        <taxon>Asterales</taxon>
        <taxon>Asteraceae</taxon>
        <taxon>Cichorioideae</taxon>
        <taxon>Cichorieae</taxon>
        <taxon>Lactucinae</taxon>
        <taxon>Lactuca</taxon>
    </lineage>
</organism>
<feature type="domain" description="SWIM-type" evidence="5">
    <location>
        <begin position="270"/>
        <end position="302"/>
    </location>
</feature>
<dbReference type="InterPro" id="IPR007527">
    <property type="entry name" value="Znf_SWIM"/>
</dbReference>
<dbReference type="PANTHER" id="PTHR31973">
    <property type="entry name" value="POLYPROTEIN, PUTATIVE-RELATED"/>
    <property type="match status" value="1"/>
</dbReference>
<dbReference type="Proteomes" id="UP000235145">
    <property type="component" value="Unassembled WGS sequence"/>
</dbReference>
<dbReference type="SMART" id="SM00575">
    <property type="entry name" value="ZnF_PMZ"/>
    <property type="match status" value="1"/>
</dbReference>
<dbReference type="InterPro" id="IPR006564">
    <property type="entry name" value="Znf_PMZ"/>
</dbReference>
<dbReference type="PROSITE" id="PS50966">
    <property type="entry name" value="ZF_SWIM"/>
    <property type="match status" value="1"/>
</dbReference>
<keyword evidence="7" id="KW-1185">Reference proteome</keyword>
<dbReference type="Pfam" id="PF04434">
    <property type="entry name" value="SWIM"/>
    <property type="match status" value="1"/>
</dbReference>
<proteinExistence type="predicted"/>
<keyword evidence="2 4" id="KW-0863">Zinc-finger</keyword>
<comment type="caution">
    <text evidence="6">The sequence shown here is derived from an EMBL/GenBank/DDBJ whole genome shotgun (WGS) entry which is preliminary data.</text>
</comment>
<reference evidence="6 7" key="1">
    <citation type="journal article" date="2017" name="Nat. Commun.">
        <title>Genome assembly with in vitro proximity ligation data and whole-genome triplication in lettuce.</title>
        <authorList>
            <person name="Reyes-Chin-Wo S."/>
            <person name="Wang Z."/>
            <person name="Yang X."/>
            <person name="Kozik A."/>
            <person name="Arikit S."/>
            <person name="Song C."/>
            <person name="Xia L."/>
            <person name="Froenicke L."/>
            <person name="Lavelle D.O."/>
            <person name="Truco M.J."/>
            <person name="Xia R."/>
            <person name="Zhu S."/>
            <person name="Xu C."/>
            <person name="Xu H."/>
            <person name="Xu X."/>
            <person name="Cox K."/>
            <person name="Korf I."/>
            <person name="Meyers B.C."/>
            <person name="Michelmore R.W."/>
        </authorList>
    </citation>
    <scope>NUCLEOTIDE SEQUENCE [LARGE SCALE GENOMIC DNA]</scope>
    <source>
        <strain evidence="7">cv. Salinas</strain>
        <tissue evidence="6">Seedlings</tissue>
    </source>
</reference>
<gene>
    <name evidence="6" type="ORF">LSAT_V11C800395300</name>
</gene>
<evidence type="ECO:0000313" key="6">
    <source>
        <dbReference type="EMBL" id="KAJ0189711.1"/>
    </source>
</evidence>
<keyword evidence="1" id="KW-0479">Metal-binding</keyword>